<sequence length="311" mass="32291">MVQANASAAGAFWEQFREQSAQIRAAAAAQQDARTQLRELDGALREALIYLPPYDQQKLAGELDALRQLVHASGAPPARAGGFKFRAAGATRAGLPSAPRTEPAAAADAGSGSAAATGAVAATDASLVLAHIADQWVVAPAGDPARPGDCELRDVRRCVVDLRAASGALRAVNCHNIEDTVVLCGMVGGSVTVRGAARCLVVVGARQLRFESSHHVDAHVFCSSHPVIEKSSAMRFAPCPPRLLAGAAGQTPNLVGQVHDFNWLRRQASPNWSLDAPAAALHALCPLADGLDRPLAAALQLLPAADSIVPK</sequence>
<protein>
    <submittedName>
        <fullName evidence="1">Uncharacterized protein</fullName>
    </submittedName>
</protein>
<gene>
    <name evidence="1" type="ORF">H4R21_002841</name>
</gene>
<dbReference type="EMBL" id="JANBUN010000797">
    <property type="protein sequence ID" value="KAJ2801298.1"/>
    <property type="molecule type" value="Genomic_DNA"/>
</dbReference>
<evidence type="ECO:0000313" key="1">
    <source>
        <dbReference type="EMBL" id="KAJ2801298.1"/>
    </source>
</evidence>
<reference evidence="1" key="1">
    <citation type="submission" date="2022-07" db="EMBL/GenBank/DDBJ databases">
        <title>Phylogenomic reconstructions and comparative analyses of Kickxellomycotina fungi.</title>
        <authorList>
            <person name="Reynolds N.K."/>
            <person name="Stajich J.E."/>
            <person name="Barry K."/>
            <person name="Grigoriev I.V."/>
            <person name="Crous P."/>
            <person name="Smith M.E."/>
        </authorList>
    </citation>
    <scope>NUCLEOTIDE SEQUENCE</scope>
    <source>
        <strain evidence="1">BCRC 34780</strain>
    </source>
</reference>
<accession>A0ACC1L5I0</accession>
<proteinExistence type="predicted"/>
<keyword evidence="2" id="KW-1185">Reference proteome</keyword>
<evidence type="ECO:0000313" key="2">
    <source>
        <dbReference type="Proteomes" id="UP001140087"/>
    </source>
</evidence>
<comment type="caution">
    <text evidence="1">The sequence shown here is derived from an EMBL/GenBank/DDBJ whole genome shotgun (WGS) entry which is preliminary data.</text>
</comment>
<name>A0ACC1L5I0_9FUNG</name>
<dbReference type="Proteomes" id="UP001140087">
    <property type="component" value="Unassembled WGS sequence"/>
</dbReference>
<organism evidence="1 2">
    <name type="scientific">Coemansia helicoidea</name>
    <dbReference type="NCBI Taxonomy" id="1286919"/>
    <lineage>
        <taxon>Eukaryota</taxon>
        <taxon>Fungi</taxon>
        <taxon>Fungi incertae sedis</taxon>
        <taxon>Zoopagomycota</taxon>
        <taxon>Kickxellomycotina</taxon>
        <taxon>Kickxellomycetes</taxon>
        <taxon>Kickxellales</taxon>
        <taxon>Kickxellaceae</taxon>
        <taxon>Coemansia</taxon>
    </lineage>
</organism>